<feature type="compositionally biased region" description="Low complexity" evidence="1">
    <location>
        <begin position="123"/>
        <end position="133"/>
    </location>
</feature>
<dbReference type="AlphaFoldDB" id="A0A0A9G5P3"/>
<protein>
    <submittedName>
        <fullName evidence="2">Cl1285_-2</fullName>
    </submittedName>
</protein>
<proteinExistence type="predicted"/>
<feature type="compositionally biased region" description="Basic and acidic residues" evidence="1">
    <location>
        <begin position="27"/>
        <end position="37"/>
    </location>
</feature>
<name>A0A0A9G5P3_ARUDO</name>
<feature type="compositionally biased region" description="Polar residues" evidence="1">
    <location>
        <begin position="72"/>
        <end position="100"/>
    </location>
</feature>
<reference evidence="2" key="1">
    <citation type="submission" date="2014-09" db="EMBL/GenBank/DDBJ databases">
        <authorList>
            <person name="Magalhaes I.L.F."/>
            <person name="Oliveira U."/>
            <person name="Santos F.R."/>
            <person name="Vidigal T.H.D.A."/>
            <person name="Brescovit A.D."/>
            <person name="Santos A.J."/>
        </authorList>
    </citation>
    <scope>NUCLEOTIDE SEQUENCE</scope>
    <source>
        <tissue evidence="2">Shoot tissue taken approximately 20 cm above the soil surface</tissue>
    </source>
</reference>
<feature type="compositionally biased region" description="Basic and acidic residues" evidence="1">
    <location>
        <begin position="181"/>
        <end position="195"/>
    </location>
</feature>
<dbReference type="EMBL" id="GBRH01177501">
    <property type="protein sequence ID" value="JAE20395.1"/>
    <property type="molecule type" value="Transcribed_RNA"/>
</dbReference>
<feature type="region of interest" description="Disordered" evidence="1">
    <location>
        <begin position="1"/>
        <end position="195"/>
    </location>
</feature>
<dbReference type="EMBL" id="GBRH01194549">
    <property type="protein sequence ID" value="JAE03347.1"/>
    <property type="molecule type" value="Transcribed_RNA"/>
</dbReference>
<evidence type="ECO:0000313" key="2">
    <source>
        <dbReference type="EMBL" id="JAE20395.1"/>
    </source>
</evidence>
<organism evidence="2">
    <name type="scientific">Arundo donax</name>
    <name type="common">Giant reed</name>
    <name type="synonym">Donax arundinaceus</name>
    <dbReference type="NCBI Taxonomy" id="35708"/>
    <lineage>
        <taxon>Eukaryota</taxon>
        <taxon>Viridiplantae</taxon>
        <taxon>Streptophyta</taxon>
        <taxon>Embryophyta</taxon>
        <taxon>Tracheophyta</taxon>
        <taxon>Spermatophyta</taxon>
        <taxon>Magnoliopsida</taxon>
        <taxon>Liliopsida</taxon>
        <taxon>Poales</taxon>
        <taxon>Poaceae</taxon>
        <taxon>PACMAD clade</taxon>
        <taxon>Arundinoideae</taxon>
        <taxon>Arundineae</taxon>
        <taxon>Arundo</taxon>
    </lineage>
</organism>
<feature type="compositionally biased region" description="Basic residues" evidence="1">
    <location>
        <begin position="47"/>
        <end position="60"/>
    </location>
</feature>
<evidence type="ECO:0000256" key="1">
    <source>
        <dbReference type="SAM" id="MobiDB-lite"/>
    </source>
</evidence>
<accession>A0A0A9G5P3</accession>
<sequence length="195" mass="20583">MEDAHPSPPLMSVASRLRGTKGATAGRECRPWRREWGADGNGCSAPRPRRLHPLRHHHPTARIVQPPAGRGSSKSDPPTMQPPATTSLSPPTRRGATSPTWPQPAGASGTLGRRPPSNRGTDASAAASSRIAATLHPSPSATTSRLLPAAAEPPPRRAGATALPRSVTLSRGDAGPRHASHREGSRRGERRPSRR</sequence>
<reference evidence="2" key="2">
    <citation type="journal article" date="2015" name="Data Brief">
        <title>Shoot transcriptome of the giant reed, Arundo donax.</title>
        <authorList>
            <person name="Barrero R.A."/>
            <person name="Guerrero F.D."/>
            <person name="Moolhuijzen P."/>
            <person name="Goolsby J.A."/>
            <person name="Tidwell J."/>
            <person name="Bellgard S.E."/>
            <person name="Bellgard M.I."/>
        </authorList>
    </citation>
    <scope>NUCLEOTIDE SEQUENCE</scope>
    <source>
        <tissue evidence="2">Shoot tissue taken approximately 20 cm above the soil surface</tissue>
    </source>
</reference>